<dbReference type="InterPro" id="IPR003594">
    <property type="entry name" value="HATPase_dom"/>
</dbReference>
<keyword evidence="13" id="KW-0472">Membrane</keyword>
<comment type="subcellular location">
    <subcellularLocation>
        <location evidence="2">Membrane</location>
    </subcellularLocation>
</comment>
<evidence type="ECO:0000256" key="3">
    <source>
        <dbReference type="ARBA" id="ARBA00012438"/>
    </source>
</evidence>
<dbReference type="SMART" id="SM00448">
    <property type="entry name" value="REC"/>
    <property type="match status" value="1"/>
</dbReference>
<dbReference type="SUPFAM" id="SSF52172">
    <property type="entry name" value="CheY-like"/>
    <property type="match status" value="1"/>
</dbReference>
<dbReference type="InterPro" id="IPR003661">
    <property type="entry name" value="HisK_dim/P_dom"/>
</dbReference>
<evidence type="ECO:0000256" key="4">
    <source>
        <dbReference type="ARBA" id="ARBA00022553"/>
    </source>
</evidence>
<dbReference type="Gene3D" id="3.30.565.10">
    <property type="entry name" value="Histidine kinase-like ATPase, C-terminal domain"/>
    <property type="match status" value="1"/>
</dbReference>
<dbReference type="AlphaFoldDB" id="A0A0B8NUT4"/>
<evidence type="ECO:0000256" key="2">
    <source>
        <dbReference type="ARBA" id="ARBA00004370"/>
    </source>
</evidence>
<feature type="domain" description="Histidine kinase" evidence="15">
    <location>
        <begin position="122"/>
        <end position="341"/>
    </location>
</feature>
<dbReference type="Gene3D" id="1.10.287.130">
    <property type="match status" value="1"/>
</dbReference>
<evidence type="ECO:0000256" key="7">
    <source>
        <dbReference type="ARBA" id="ARBA00022741"/>
    </source>
</evidence>
<dbReference type="EC" id="2.7.13.3" evidence="3"/>
<evidence type="ECO:0000259" key="15">
    <source>
        <dbReference type="PROSITE" id="PS50109"/>
    </source>
</evidence>
<dbReference type="FunFam" id="3.30.565.10:FF:000010">
    <property type="entry name" value="Sensor histidine kinase RcsC"/>
    <property type="match status" value="1"/>
</dbReference>
<dbReference type="SUPFAM" id="SSF55874">
    <property type="entry name" value="ATPase domain of HSP90 chaperone/DNA topoisomerase II/histidine kinase"/>
    <property type="match status" value="1"/>
</dbReference>
<dbReference type="InterPro" id="IPR001789">
    <property type="entry name" value="Sig_transdc_resp-reg_receiver"/>
</dbReference>
<evidence type="ECO:0000256" key="13">
    <source>
        <dbReference type="ARBA" id="ARBA00023136"/>
    </source>
</evidence>
<proteinExistence type="predicted"/>
<dbReference type="SUPFAM" id="SSF47384">
    <property type="entry name" value="Homodimeric domain of signal transducing histidine kinase"/>
    <property type="match status" value="1"/>
</dbReference>
<keyword evidence="6" id="KW-0812">Transmembrane</keyword>
<feature type="modified residue" description="4-aspartylphosphate" evidence="14">
    <location>
        <position position="418"/>
    </location>
</feature>
<organism evidence="17 18">
    <name type="scientific">Vibrio ishigakensis</name>
    <dbReference type="NCBI Taxonomy" id="1481914"/>
    <lineage>
        <taxon>Bacteria</taxon>
        <taxon>Pseudomonadati</taxon>
        <taxon>Pseudomonadota</taxon>
        <taxon>Gammaproteobacteria</taxon>
        <taxon>Vibrionales</taxon>
        <taxon>Vibrionaceae</taxon>
        <taxon>Vibrio</taxon>
    </lineage>
</organism>
<keyword evidence="4 14" id="KW-0597">Phosphoprotein</keyword>
<dbReference type="SMART" id="SM00388">
    <property type="entry name" value="HisKA"/>
    <property type="match status" value="1"/>
</dbReference>
<gene>
    <name evidence="17" type="ORF">JCM19231_5757</name>
</gene>
<dbReference type="Gene3D" id="3.40.50.2300">
    <property type="match status" value="1"/>
</dbReference>
<dbReference type="FunFam" id="1.10.287.130:FF:000004">
    <property type="entry name" value="Ethylene receptor 1"/>
    <property type="match status" value="1"/>
</dbReference>
<sequence length="563" mass="62119">MLDVLGISPSQELPTSETEKAFTLINTVKNIDGYKKELYSSIFHSEKSHFVETTEHGLGDLKAVIQKHIFIGLFIDALILSLIAYLVYHQRVKEFAENEAINQAALEKLEQANEAKSTFLATMSHELRTPMNGVLGLAEIIREDTKEADTKEHVQVILDSGRHLVTLLNDILDISKVEGGELKLEKCPFRLSELIDLVSNSLGPISETKGVALKITSDVPEHLSLVGDPSRVRQIVFNLVGNALKFTEQGSVDLHFELDDGEQPRLLIRVKDTGVGIERDKLDTIFAPFQQADLSTTRKFGGTGLGLTIVKQLAHLMGGDIQVFSQPGVGSKFTVILPIECVATSAEAVAASPSRSQSEKNQTGKRALSILLVEDNLVNAVVANRFLKNFGCEVTNVNNGLEALTILAEKAFDLIIMDNHMPRLSGVDTIKQIREELKLDTVIFGYTADVFQHAHDEFISAGANYVLTKPLQQSTLHSALEQFSEHFSDNLKLSSFEDTPSNVIPLKRVQIENLPITEEEISQSPLLNSEGLEEQDRVELLDALKCELEIAYEALSMPMPSPT</sequence>
<dbReference type="GO" id="GO:0005524">
    <property type="term" value="F:ATP binding"/>
    <property type="evidence" value="ECO:0007669"/>
    <property type="project" value="UniProtKB-KW"/>
</dbReference>
<keyword evidence="9" id="KW-0378">Hydrolase</keyword>
<dbReference type="EMBL" id="BBRZ01000061">
    <property type="protein sequence ID" value="GAM57681.1"/>
    <property type="molecule type" value="Genomic_DNA"/>
</dbReference>
<dbReference type="InterPro" id="IPR004358">
    <property type="entry name" value="Sig_transdc_His_kin-like_C"/>
</dbReference>
<comment type="catalytic activity">
    <reaction evidence="1">
        <text>ATP + protein L-histidine = ADP + protein N-phospho-L-histidine.</text>
        <dbReference type="EC" id="2.7.13.3"/>
    </reaction>
</comment>
<evidence type="ECO:0000313" key="17">
    <source>
        <dbReference type="EMBL" id="GAM57681.1"/>
    </source>
</evidence>
<keyword evidence="12" id="KW-0902">Two-component regulatory system</keyword>
<dbReference type="SMART" id="SM00387">
    <property type="entry name" value="HATPase_c"/>
    <property type="match status" value="1"/>
</dbReference>
<dbReference type="GO" id="GO:0016020">
    <property type="term" value="C:membrane"/>
    <property type="evidence" value="ECO:0007669"/>
    <property type="project" value="UniProtKB-SubCell"/>
</dbReference>
<dbReference type="Proteomes" id="UP000031671">
    <property type="component" value="Unassembled WGS sequence"/>
</dbReference>
<keyword evidence="11" id="KW-1133">Transmembrane helix</keyword>
<reference evidence="17 18" key="2">
    <citation type="submission" date="2015-01" db="EMBL/GenBank/DDBJ databases">
        <authorList>
            <consortium name="NBRP consortium"/>
            <person name="Sawabe T."/>
            <person name="Meirelles P."/>
            <person name="Feng G."/>
            <person name="Sayaka M."/>
            <person name="Hattori M."/>
            <person name="Ohkuma M."/>
        </authorList>
    </citation>
    <scope>NUCLEOTIDE SEQUENCE [LARGE SCALE GENOMIC DNA]</scope>
    <source>
        <strain evidence="18">JCM 19231</strain>
    </source>
</reference>
<dbReference type="InterPro" id="IPR036097">
    <property type="entry name" value="HisK_dim/P_sf"/>
</dbReference>
<dbReference type="CDD" id="cd00082">
    <property type="entry name" value="HisKA"/>
    <property type="match status" value="1"/>
</dbReference>
<evidence type="ECO:0000313" key="18">
    <source>
        <dbReference type="Proteomes" id="UP000031671"/>
    </source>
</evidence>
<evidence type="ECO:0000256" key="11">
    <source>
        <dbReference type="ARBA" id="ARBA00022989"/>
    </source>
</evidence>
<keyword evidence="7" id="KW-0547">Nucleotide-binding</keyword>
<dbReference type="PANTHER" id="PTHR43047:SF78">
    <property type="entry name" value="SENSORY_REGULATORY PROTEIN RPFC"/>
    <property type="match status" value="1"/>
</dbReference>
<evidence type="ECO:0000256" key="1">
    <source>
        <dbReference type="ARBA" id="ARBA00000085"/>
    </source>
</evidence>
<dbReference type="PANTHER" id="PTHR43047">
    <property type="entry name" value="TWO-COMPONENT HISTIDINE PROTEIN KINASE"/>
    <property type="match status" value="1"/>
</dbReference>
<evidence type="ECO:0000256" key="14">
    <source>
        <dbReference type="PROSITE-ProRule" id="PRU00169"/>
    </source>
</evidence>
<evidence type="ECO:0000256" key="6">
    <source>
        <dbReference type="ARBA" id="ARBA00022692"/>
    </source>
</evidence>
<evidence type="ECO:0000256" key="12">
    <source>
        <dbReference type="ARBA" id="ARBA00023012"/>
    </source>
</evidence>
<dbReference type="Pfam" id="PF02518">
    <property type="entry name" value="HATPase_c"/>
    <property type="match status" value="1"/>
</dbReference>
<dbReference type="InterPro" id="IPR011006">
    <property type="entry name" value="CheY-like_superfamily"/>
</dbReference>
<evidence type="ECO:0000256" key="9">
    <source>
        <dbReference type="ARBA" id="ARBA00022801"/>
    </source>
</evidence>
<evidence type="ECO:0000256" key="5">
    <source>
        <dbReference type="ARBA" id="ARBA00022679"/>
    </source>
</evidence>
<dbReference type="CDD" id="cd16922">
    <property type="entry name" value="HATPase_EvgS-ArcB-TorS-like"/>
    <property type="match status" value="1"/>
</dbReference>
<reference evidence="17 18" key="1">
    <citation type="submission" date="2015-01" db="EMBL/GenBank/DDBJ databases">
        <title>Vibrio sp. C1 JCM 19231 whole genome shotgun sequence.</title>
        <authorList>
            <person name="Sawabe T."/>
            <person name="Meirelles P."/>
            <person name="Feng G."/>
            <person name="Sayaka M."/>
            <person name="Hattori M."/>
            <person name="Ohkuma M."/>
        </authorList>
    </citation>
    <scope>NUCLEOTIDE SEQUENCE [LARGE SCALE GENOMIC DNA]</scope>
    <source>
        <strain evidence="18">JCM 19231</strain>
    </source>
</reference>
<name>A0A0B8NUT4_9VIBR</name>
<accession>A0A0B8NUT4</accession>
<feature type="domain" description="Response regulatory" evidence="16">
    <location>
        <begin position="369"/>
        <end position="484"/>
    </location>
</feature>
<dbReference type="InterPro" id="IPR005467">
    <property type="entry name" value="His_kinase_dom"/>
</dbReference>
<dbReference type="PROSITE" id="PS50109">
    <property type="entry name" value="HIS_KIN"/>
    <property type="match status" value="1"/>
</dbReference>
<protein>
    <recommendedName>
        <fullName evidence="3">histidine kinase</fullName>
        <ecNumber evidence="3">2.7.13.3</ecNumber>
    </recommendedName>
</protein>
<keyword evidence="5" id="KW-0808">Transferase</keyword>
<keyword evidence="10" id="KW-0067">ATP-binding</keyword>
<dbReference type="CDD" id="cd17546">
    <property type="entry name" value="REC_hyHK_CKI1_RcsC-like"/>
    <property type="match status" value="1"/>
</dbReference>
<dbReference type="InterPro" id="IPR036890">
    <property type="entry name" value="HATPase_C_sf"/>
</dbReference>
<dbReference type="GO" id="GO:0016787">
    <property type="term" value="F:hydrolase activity"/>
    <property type="evidence" value="ECO:0007669"/>
    <property type="project" value="UniProtKB-KW"/>
</dbReference>
<dbReference type="GO" id="GO:0000155">
    <property type="term" value="F:phosphorelay sensor kinase activity"/>
    <property type="evidence" value="ECO:0007669"/>
    <property type="project" value="InterPro"/>
</dbReference>
<evidence type="ECO:0000256" key="8">
    <source>
        <dbReference type="ARBA" id="ARBA00022777"/>
    </source>
</evidence>
<dbReference type="Pfam" id="PF00072">
    <property type="entry name" value="Response_reg"/>
    <property type="match status" value="1"/>
</dbReference>
<comment type="caution">
    <text evidence="17">The sequence shown here is derived from an EMBL/GenBank/DDBJ whole genome shotgun (WGS) entry which is preliminary data.</text>
</comment>
<keyword evidence="18" id="KW-1185">Reference proteome</keyword>
<evidence type="ECO:0000256" key="10">
    <source>
        <dbReference type="ARBA" id="ARBA00022840"/>
    </source>
</evidence>
<evidence type="ECO:0000259" key="16">
    <source>
        <dbReference type="PROSITE" id="PS50110"/>
    </source>
</evidence>
<keyword evidence="8 17" id="KW-0418">Kinase</keyword>
<dbReference type="PRINTS" id="PR00344">
    <property type="entry name" value="BCTRLSENSOR"/>
</dbReference>
<dbReference type="PROSITE" id="PS50110">
    <property type="entry name" value="RESPONSE_REGULATORY"/>
    <property type="match status" value="1"/>
</dbReference>
<dbReference type="Pfam" id="PF00512">
    <property type="entry name" value="HisKA"/>
    <property type="match status" value="1"/>
</dbReference>